<feature type="transmembrane region" description="Helical" evidence="1">
    <location>
        <begin position="286"/>
        <end position="308"/>
    </location>
</feature>
<evidence type="ECO:0008006" key="4">
    <source>
        <dbReference type="Google" id="ProtNLM"/>
    </source>
</evidence>
<evidence type="ECO:0000313" key="2">
    <source>
        <dbReference type="EMBL" id="MCC9631701.1"/>
    </source>
</evidence>
<keyword evidence="3" id="KW-1185">Reference proteome</keyword>
<protein>
    <recommendedName>
        <fullName evidence="4">Transmembrane protein</fullName>
    </recommendedName>
</protein>
<feature type="transmembrane region" description="Helical" evidence="1">
    <location>
        <begin position="105"/>
        <end position="130"/>
    </location>
</feature>
<evidence type="ECO:0000256" key="1">
    <source>
        <dbReference type="SAM" id="Phobius"/>
    </source>
</evidence>
<keyword evidence="1" id="KW-0472">Membrane</keyword>
<dbReference type="Proteomes" id="UP001139103">
    <property type="component" value="Unassembled WGS sequence"/>
</dbReference>
<sequence>MVASDPGLDADACRWLRLFALRRKLSPNGQQSQILASIGKRKSGEKAISGFAFPWPLAAVMVGAKTWVLVCNRHMTDSASQNGSPYVPDEAELPAARENGAKRRFWLACRIIGACWFCFFNLAAALKLASKVGLESPAHFQALLLGLWCGVGTSPLWVRILVVALSSFYFDWMDDQPIKREEGLGGVLGLLVLSTALESGLFRGLLGLIARRRWGQFSLFEILATIGATSLAIMMWRTPVERLLQVMSIEKYPGLVGLFVLWGLCVSLLSWATFYDDPNHRRRAFYGTLLVAIPWIGGYLTFIGLMTGWRTIEIWGWVWFLARILPFLWLTVYSAEAAFHCLGMRLTRSLDQDDALIGVRSTQIAVNEPLDLESELSE</sequence>
<feature type="transmembrane region" description="Helical" evidence="1">
    <location>
        <begin position="256"/>
        <end position="274"/>
    </location>
</feature>
<keyword evidence="1" id="KW-0812">Transmembrane</keyword>
<keyword evidence="1" id="KW-1133">Transmembrane helix</keyword>
<feature type="transmembrane region" description="Helical" evidence="1">
    <location>
        <begin position="314"/>
        <end position="335"/>
    </location>
</feature>
<name>A0A9X1MRU3_9BACT</name>
<feature type="transmembrane region" description="Helical" evidence="1">
    <location>
        <begin position="142"/>
        <end position="170"/>
    </location>
</feature>
<feature type="transmembrane region" description="Helical" evidence="1">
    <location>
        <begin position="47"/>
        <end position="70"/>
    </location>
</feature>
<comment type="caution">
    <text evidence="2">The sequence shown here is derived from an EMBL/GenBank/DDBJ whole genome shotgun (WGS) entry which is preliminary data.</text>
</comment>
<feature type="transmembrane region" description="Helical" evidence="1">
    <location>
        <begin position="190"/>
        <end position="210"/>
    </location>
</feature>
<evidence type="ECO:0000313" key="3">
    <source>
        <dbReference type="Proteomes" id="UP001139103"/>
    </source>
</evidence>
<proteinExistence type="predicted"/>
<dbReference type="EMBL" id="JAJKFT010000010">
    <property type="protein sequence ID" value="MCC9631701.1"/>
    <property type="molecule type" value="Genomic_DNA"/>
</dbReference>
<gene>
    <name evidence="2" type="ORF">LOC68_25170</name>
</gene>
<dbReference type="RefSeq" id="WP_230224143.1">
    <property type="nucleotide sequence ID" value="NZ_JAJKFT010000010.1"/>
</dbReference>
<organism evidence="2 3">
    <name type="scientific">Blastopirellula sediminis</name>
    <dbReference type="NCBI Taxonomy" id="2894196"/>
    <lineage>
        <taxon>Bacteria</taxon>
        <taxon>Pseudomonadati</taxon>
        <taxon>Planctomycetota</taxon>
        <taxon>Planctomycetia</taxon>
        <taxon>Pirellulales</taxon>
        <taxon>Pirellulaceae</taxon>
        <taxon>Blastopirellula</taxon>
    </lineage>
</organism>
<dbReference type="AlphaFoldDB" id="A0A9X1MRU3"/>
<reference evidence="2" key="1">
    <citation type="submission" date="2021-11" db="EMBL/GenBank/DDBJ databases">
        <title>Genome sequence.</title>
        <authorList>
            <person name="Sun Q."/>
        </authorList>
    </citation>
    <scope>NUCLEOTIDE SEQUENCE</scope>
    <source>
        <strain evidence="2">JC732</strain>
    </source>
</reference>
<accession>A0A9X1MRU3</accession>
<feature type="transmembrane region" description="Helical" evidence="1">
    <location>
        <begin position="217"/>
        <end position="236"/>
    </location>
</feature>